<accession>A0A2G9T3T5</accession>
<dbReference type="Proteomes" id="UP000230423">
    <property type="component" value="Unassembled WGS sequence"/>
</dbReference>
<keyword evidence="3" id="KW-1185">Reference proteome</keyword>
<dbReference type="EMBL" id="KZ427701">
    <property type="protein sequence ID" value="PIO52617.1"/>
    <property type="molecule type" value="Genomic_DNA"/>
</dbReference>
<feature type="compositionally biased region" description="Pro residues" evidence="1">
    <location>
        <begin position="108"/>
        <end position="117"/>
    </location>
</feature>
<protein>
    <submittedName>
        <fullName evidence="2">Uncharacterized protein</fullName>
    </submittedName>
</protein>
<feature type="compositionally biased region" description="Polar residues" evidence="1">
    <location>
        <begin position="43"/>
        <end position="53"/>
    </location>
</feature>
<proteinExistence type="predicted"/>
<name>A0A2G9T3T5_TELCI</name>
<feature type="compositionally biased region" description="Pro residues" evidence="1">
    <location>
        <begin position="126"/>
        <end position="139"/>
    </location>
</feature>
<feature type="region of interest" description="Disordered" evidence="1">
    <location>
        <begin position="201"/>
        <end position="223"/>
    </location>
</feature>
<reference evidence="2 3" key="1">
    <citation type="submission" date="2015-09" db="EMBL/GenBank/DDBJ databases">
        <title>Draft genome of the parasitic nematode Teladorsagia circumcincta isolate WARC Sus (inbred).</title>
        <authorList>
            <person name="Mitreva M."/>
        </authorList>
    </citation>
    <scope>NUCLEOTIDE SEQUENCE [LARGE SCALE GENOMIC DNA]</scope>
    <source>
        <strain evidence="2 3">S</strain>
    </source>
</reference>
<feature type="compositionally biased region" description="Polar residues" evidence="1">
    <location>
        <begin position="142"/>
        <end position="151"/>
    </location>
</feature>
<sequence length="223" mass="24207">RLLALRHDLFSICGGEERTMSKEPEKPRNEGIQAINNALHPLRSQQQQQRNTVFSPSSTAPASSPSAFSFTSQNRQPFPATQHPGMPPRPPMIPSQTYPNYPTTQQPLPVPPPPPIPGYQQHGYAPTPPPAIPAPPPVPGYQASSSGPVYSSQPPMVPCFNPIQTPIPPPPVAPATIFQYAQKAQPFHQLEEVVAIETSSHAWNDPPPLTARRPTPPAAPVFE</sequence>
<feature type="region of interest" description="Disordered" evidence="1">
    <location>
        <begin position="16"/>
        <end position="151"/>
    </location>
</feature>
<feature type="compositionally biased region" description="Basic and acidic residues" evidence="1">
    <location>
        <begin position="16"/>
        <end position="29"/>
    </location>
</feature>
<organism evidence="2 3">
    <name type="scientific">Teladorsagia circumcincta</name>
    <name type="common">Brown stomach worm</name>
    <name type="synonym">Ostertagia circumcincta</name>
    <dbReference type="NCBI Taxonomy" id="45464"/>
    <lineage>
        <taxon>Eukaryota</taxon>
        <taxon>Metazoa</taxon>
        <taxon>Ecdysozoa</taxon>
        <taxon>Nematoda</taxon>
        <taxon>Chromadorea</taxon>
        <taxon>Rhabditida</taxon>
        <taxon>Rhabditina</taxon>
        <taxon>Rhabditomorpha</taxon>
        <taxon>Strongyloidea</taxon>
        <taxon>Trichostrongylidae</taxon>
        <taxon>Teladorsagia</taxon>
    </lineage>
</organism>
<evidence type="ECO:0000313" key="3">
    <source>
        <dbReference type="Proteomes" id="UP000230423"/>
    </source>
</evidence>
<feature type="compositionally biased region" description="Low complexity" evidence="1">
    <location>
        <begin position="54"/>
        <end position="72"/>
    </location>
</feature>
<feature type="non-terminal residue" evidence="2">
    <location>
        <position position="1"/>
    </location>
</feature>
<gene>
    <name evidence="2" type="ORF">TELCIR_26075</name>
</gene>
<evidence type="ECO:0000313" key="2">
    <source>
        <dbReference type="EMBL" id="PIO52617.1"/>
    </source>
</evidence>
<dbReference type="AlphaFoldDB" id="A0A2G9T3T5"/>
<feature type="compositionally biased region" description="Pro residues" evidence="1">
    <location>
        <begin position="205"/>
        <end position="223"/>
    </location>
</feature>
<evidence type="ECO:0000256" key="1">
    <source>
        <dbReference type="SAM" id="MobiDB-lite"/>
    </source>
</evidence>
<feature type="non-terminal residue" evidence="2">
    <location>
        <position position="223"/>
    </location>
</feature>